<dbReference type="InterPro" id="IPR010828">
    <property type="entry name" value="Atf2/Sli1-like"/>
</dbReference>
<dbReference type="GO" id="GO:0008080">
    <property type="term" value="F:N-acetyltransferase activity"/>
    <property type="evidence" value="ECO:0007669"/>
    <property type="project" value="TreeGrafter"/>
</dbReference>
<dbReference type="Pfam" id="PF07247">
    <property type="entry name" value="AATase"/>
    <property type="match status" value="1"/>
</dbReference>
<evidence type="ECO:0000313" key="2">
    <source>
        <dbReference type="Proteomes" id="UP000652219"/>
    </source>
</evidence>
<evidence type="ECO:0008006" key="3">
    <source>
        <dbReference type="Google" id="ProtNLM"/>
    </source>
</evidence>
<accession>A0A8H6MLZ6</accession>
<dbReference type="PANTHER" id="PTHR28037:SF1">
    <property type="entry name" value="ALCOHOL O-ACETYLTRANSFERASE 1-RELATED"/>
    <property type="match status" value="1"/>
</dbReference>
<dbReference type="PANTHER" id="PTHR28037">
    <property type="entry name" value="ALCOHOL O-ACETYLTRANSFERASE 1-RELATED"/>
    <property type="match status" value="1"/>
</dbReference>
<comment type="caution">
    <text evidence="1">The sequence shown here is derived from an EMBL/GenBank/DDBJ whole genome shotgun (WGS) entry which is preliminary data.</text>
</comment>
<dbReference type="EMBL" id="WIGN01000339">
    <property type="protein sequence ID" value="KAF6798208.1"/>
    <property type="molecule type" value="Genomic_DNA"/>
</dbReference>
<name>A0A8H6MLZ6_9PEZI</name>
<dbReference type="AlphaFoldDB" id="A0A8H6MLZ6"/>
<gene>
    <name evidence="1" type="ORF">CSOJ01_12762</name>
</gene>
<dbReference type="InterPro" id="IPR052058">
    <property type="entry name" value="Alcohol_O-acetyltransferase"/>
</dbReference>
<dbReference type="Gene3D" id="3.30.559.30">
    <property type="entry name" value="Nonribosomal peptide synthetase, condensation domain"/>
    <property type="match status" value="1"/>
</dbReference>
<sequence length="484" mass="53014">MKSQPTIVRPCGYMEKYSTCRHSLDLYHCVSVTGRYAVPATRGSDHEGLRALLQRAVVQIVLEQPMMRVGIVDEDKQSTSFVHIPRIDLSEHVQWFGPCQPDTVDATLSKHLSFHHSQPWPETDRRPPWKVTVIPVHGGEPHSEIEVVYSFHHAINDGNSGSIFHSRLLQALKNPAEELPGLDGKALELPELPLVPPPQHELVNSRISWPFFLWTLWGAFGPCWLKSKPQVVPWKARPIDLSQPKQTNTHILRVPAPIAAKLVAAARAHSLTLTPLLHALIAASVSRQLPASEAPTFEPCSPVSLRRCVSSTSNFDTKNTMLVLVTSADHPIPSSLIAKLRESTDENDESAIWAVANCVKTSLNQKLASIPHDDPGAMLKYVSDYHGFFRQKNGEQRSNSWELSNLGAVDGGDDAGDWRMTRAVFSQSASAVSPGLSVNVAGIKGGDLTLTICWNPSAVDTALVNGLAADLEVWMAKIAGADEA</sequence>
<dbReference type="Proteomes" id="UP000652219">
    <property type="component" value="Unassembled WGS sequence"/>
</dbReference>
<proteinExistence type="predicted"/>
<dbReference type="SUPFAM" id="SSF52777">
    <property type="entry name" value="CoA-dependent acyltransferases"/>
    <property type="match status" value="2"/>
</dbReference>
<protein>
    <recommendedName>
        <fullName evidence="3">Alcohol acetyltransferase</fullName>
    </recommendedName>
</protein>
<dbReference type="Gene3D" id="3.30.559.10">
    <property type="entry name" value="Chloramphenicol acetyltransferase-like domain"/>
    <property type="match status" value="1"/>
</dbReference>
<organism evidence="1 2">
    <name type="scientific">Colletotrichum sojae</name>
    <dbReference type="NCBI Taxonomy" id="2175907"/>
    <lineage>
        <taxon>Eukaryota</taxon>
        <taxon>Fungi</taxon>
        <taxon>Dikarya</taxon>
        <taxon>Ascomycota</taxon>
        <taxon>Pezizomycotina</taxon>
        <taxon>Sordariomycetes</taxon>
        <taxon>Hypocreomycetidae</taxon>
        <taxon>Glomerellales</taxon>
        <taxon>Glomerellaceae</taxon>
        <taxon>Colletotrichum</taxon>
        <taxon>Colletotrichum orchidearum species complex</taxon>
    </lineage>
</organism>
<evidence type="ECO:0000313" key="1">
    <source>
        <dbReference type="EMBL" id="KAF6798208.1"/>
    </source>
</evidence>
<dbReference type="InterPro" id="IPR023213">
    <property type="entry name" value="CAT-like_dom_sf"/>
</dbReference>
<reference evidence="1 2" key="1">
    <citation type="journal article" date="2020" name="Phytopathology">
        <title>Genome Sequence Resources of Colletotrichum truncatum, C. plurivorum, C. musicola, and C. sojae: Four Species Pathogenic to Soybean (Glycine max).</title>
        <authorList>
            <person name="Rogerio F."/>
            <person name="Boufleur T.R."/>
            <person name="Ciampi-Guillardi M."/>
            <person name="Sukno S.A."/>
            <person name="Thon M.R."/>
            <person name="Massola Junior N.S."/>
            <person name="Baroncelli R."/>
        </authorList>
    </citation>
    <scope>NUCLEOTIDE SEQUENCE [LARGE SCALE GENOMIC DNA]</scope>
    <source>
        <strain evidence="1 2">LFN0009</strain>
    </source>
</reference>
<keyword evidence="2" id="KW-1185">Reference proteome</keyword>